<dbReference type="SUPFAM" id="SSF56300">
    <property type="entry name" value="Metallo-dependent phosphatases"/>
    <property type="match status" value="2"/>
</dbReference>
<dbReference type="Pfam" id="PF00149">
    <property type="entry name" value="Metallophos"/>
    <property type="match status" value="2"/>
</dbReference>
<name>A0ABQ5K6K6_9EUKA</name>
<proteinExistence type="inferred from homology"/>
<evidence type="ECO:0000313" key="6">
    <source>
        <dbReference type="EMBL" id="GKT26972.1"/>
    </source>
</evidence>
<evidence type="ECO:0000256" key="2">
    <source>
        <dbReference type="ARBA" id="ARBA00022801"/>
    </source>
</evidence>
<comment type="caution">
    <text evidence="6">The sequence shown here is derived from an EMBL/GenBank/DDBJ whole genome shotgun (WGS) entry which is preliminary data.</text>
</comment>
<dbReference type="InterPro" id="IPR004843">
    <property type="entry name" value="Calcineurin-like_PHP"/>
</dbReference>
<keyword evidence="2 4" id="KW-0378">Hydrolase</keyword>
<dbReference type="SMART" id="SM00156">
    <property type="entry name" value="PP2Ac"/>
    <property type="match status" value="1"/>
</dbReference>
<organism evidence="6 7">
    <name type="scientific">Aduncisulcus paluster</name>
    <dbReference type="NCBI Taxonomy" id="2918883"/>
    <lineage>
        <taxon>Eukaryota</taxon>
        <taxon>Metamonada</taxon>
        <taxon>Carpediemonas-like organisms</taxon>
        <taxon>Aduncisulcus</taxon>
    </lineage>
</organism>
<dbReference type="InterPro" id="IPR029052">
    <property type="entry name" value="Metallo-depent_PP-like"/>
</dbReference>
<dbReference type="EC" id="3.1.3.16" evidence="4"/>
<evidence type="ECO:0000313" key="7">
    <source>
        <dbReference type="Proteomes" id="UP001057375"/>
    </source>
</evidence>
<feature type="domain" description="Serine/threonine specific protein phosphatases" evidence="5">
    <location>
        <begin position="108"/>
        <end position="113"/>
    </location>
</feature>
<dbReference type="EMBL" id="BQXS01012693">
    <property type="protein sequence ID" value="GKT26972.1"/>
    <property type="molecule type" value="Genomic_DNA"/>
</dbReference>
<protein>
    <recommendedName>
        <fullName evidence="4">Serine/threonine-protein phosphatase</fullName>
        <ecNumber evidence="4">3.1.3.16</ecNumber>
    </recommendedName>
</protein>
<evidence type="ECO:0000256" key="1">
    <source>
        <dbReference type="ARBA" id="ARBA00022723"/>
    </source>
</evidence>
<dbReference type="PANTHER" id="PTHR45619">
    <property type="entry name" value="SERINE/THREONINE-PROTEIN PHOSPHATASE PP2A-RELATED"/>
    <property type="match status" value="1"/>
</dbReference>
<evidence type="ECO:0000259" key="5">
    <source>
        <dbReference type="PROSITE" id="PS00125"/>
    </source>
</evidence>
<comment type="catalytic activity">
    <reaction evidence="4">
        <text>O-phospho-L-threonyl-[protein] + H2O = L-threonyl-[protein] + phosphate</text>
        <dbReference type="Rhea" id="RHEA:47004"/>
        <dbReference type="Rhea" id="RHEA-COMP:11060"/>
        <dbReference type="Rhea" id="RHEA-COMP:11605"/>
        <dbReference type="ChEBI" id="CHEBI:15377"/>
        <dbReference type="ChEBI" id="CHEBI:30013"/>
        <dbReference type="ChEBI" id="CHEBI:43474"/>
        <dbReference type="ChEBI" id="CHEBI:61977"/>
        <dbReference type="EC" id="3.1.3.16"/>
    </reaction>
</comment>
<keyword evidence="1" id="KW-0479">Metal-binding</keyword>
<dbReference type="Proteomes" id="UP001057375">
    <property type="component" value="Unassembled WGS sequence"/>
</dbReference>
<comment type="similarity">
    <text evidence="4">Belongs to the PPP phosphatase family.</text>
</comment>
<reference evidence="6" key="1">
    <citation type="submission" date="2022-03" db="EMBL/GenBank/DDBJ databases">
        <title>Draft genome sequence of Aduncisulcus paluster, a free-living microaerophilic Fornicata.</title>
        <authorList>
            <person name="Yuyama I."/>
            <person name="Kume K."/>
            <person name="Tamura T."/>
            <person name="Inagaki Y."/>
            <person name="Hashimoto T."/>
        </authorList>
    </citation>
    <scope>NUCLEOTIDE SEQUENCE</scope>
    <source>
        <strain evidence="6">NY0171</strain>
    </source>
</reference>
<dbReference type="PROSITE" id="PS00125">
    <property type="entry name" value="SER_THR_PHOSPHATASE"/>
    <property type="match status" value="1"/>
</dbReference>
<dbReference type="Gene3D" id="3.60.21.10">
    <property type="match status" value="2"/>
</dbReference>
<dbReference type="InterPro" id="IPR047129">
    <property type="entry name" value="PPA2-like"/>
</dbReference>
<keyword evidence="3" id="KW-0464">Manganese</keyword>
<evidence type="ECO:0000256" key="3">
    <source>
        <dbReference type="ARBA" id="ARBA00023211"/>
    </source>
</evidence>
<gene>
    <name evidence="6" type="ORF">ADUPG1_013555</name>
</gene>
<accession>A0ABQ5K6K6</accession>
<keyword evidence="7" id="KW-1185">Reference proteome</keyword>
<dbReference type="PRINTS" id="PR00114">
    <property type="entry name" value="STPHPHTASE"/>
</dbReference>
<evidence type="ECO:0000256" key="4">
    <source>
        <dbReference type="RuleBase" id="RU004273"/>
    </source>
</evidence>
<sequence>MVNYLELLDKATRKDQIPHADFKSLCYKAIEILGEECNVITVPAPTCIVGDIHGQFYDLKRLFEISGGCPRSSYVFLGDFVDRGYYSLEVVTLLLCLKVLYPSRIFLIRGNHECRMTTHTYGFYEECVRKHGSPDIWRAIMQVFDHFPIAAIVDSSILCVHGGPSPKAECIDDIRIINRAKEIPSDGTFADLVWSDPSTSIMEYQRSPRGAGYHFGKDAVRPECIDDIRIINRAKEIPSDGTFADLVWSDPSTSIMEYQRSPRGAGYHFGKDAVRRFLYTNDITLIARAHQLMYRGFAYHFPEHSVVTVWSAPNYTYRCENYAAVMRVNEDQTHSFVQFAAMEESGRKRPKNVSYPMF</sequence>
<dbReference type="InterPro" id="IPR006186">
    <property type="entry name" value="Ser/Thr-sp_prot-phosphatase"/>
</dbReference>